<evidence type="ECO:0000256" key="8">
    <source>
        <dbReference type="HAMAP-Rule" id="MF_01325"/>
    </source>
</evidence>
<dbReference type="FunFam" id="3.30.160.810:FF:000001">
    <property type="entry name" value="50S ribosomal protein L3"/>
    <property type="match status" value="1"/>
</dbReference>
<sequence length="208" mass="22585">MSLNLLGIKIGMSQIFDDKGSVIPVTIIQAGPCSVTNIKRENKDGYNAIQIGYFEISDTKVNKPILGYFKKIGLKPLKYLKEFRVDSVDEFNIGDQITVDKFTAGTIVDVRGMSIGKGFAGLQKRHNFHRGPMTHGSKNHRAPGSIGAGTTPGRVLPGKKMSGRLGNVKTTIKNLEVINVENENNLIILKGSVPGKNGNLLEIISLNP</sequence>
<dbReference type="Gene3D" id="3.30.160.810">
    <property type="match status" value="1"/>
</dbReference>
<dbReference type="Gene3D" id="2.40.30.10">
    <property type="entry name" value="Translation factors"/>
    <property type="match status" value="1"/>
</dbReference>
<keyword evidence="11" id="KW-0150">Chloroplast</keyword>
<evidence type="ECO:0000256" key="4">
    <source>
        <dbReference type="ARBA" id="ARBA00022884"/>
    </source>
</evidence>
<dbReference type="RefSeq" id="YP_009370295.1">
    <property type="nucleotide sequence ID" value="NC_034787.1"/>
</dbReference>
<dbReference type="InterPro" id="IPR009000">
    <property type="entry name" value="Transl_B-barrel_sf"/>
</dbReference>
<name>A0A1Y9TMC1_9RHOD</name>
<dbReference type="GO" id="GO:0022625">
    <property type="term" value="C:cytosolic large ribosomal subunit"/>
    <property type="evidence" value="ECO:0007669"/>
    <property type="project" value="TreeGrafter"/>
</dbReference>
<dbReference type="PANTHER" id="PTHR11229:SF16">
    <property type="entry name" value="LARGE RIBOSOMAL SUBUNIT PROTEIN UL3C"/>
    <property type="match status" value="1"/>
</dbReference>
<dbReference type="GO" id="GO:0003735">
    <property type="term" value="F:structural constituent of ribosome"/>
    <property type="evidence" value="ECO:0007669"/>
    <property type="project" value="InterPro"/>
</dbReference>
<dbReference type="NCBIfam" id="TIGR03625">
    <property type="entry name" value="L3_bact"/>
    <property type="match status" value="1"/>
</dbReference>
<keyword evidence="6 8" id="KW-0687">Ribonucleoprotein</keyword>
<dbReference type="SUPFAM" id="SSF50447">
    <property type="entry name" value="Translation proteins"/>
    <property type="match status" value="1"/>
</dbReference>
<accession>A0A1Y9TMC1</accession>
<dbReference type="InterPro" id="IPR019927">
    <property type="entry name" value="Ribosomal_uL3_bac/org-type"/>
</dbReference>
<dbReference type="GO" id="GO:0009507">
    <property type="term" value="C:chloroplast"/>
    <property type="evidence" value="ECO:0007669"/>
    <property type="project" value="UniProtKB-SubCell"/>
</dbReference>
<comment type="subunit">
    <text evidence="2 8">Part of the 50S ribosomal subunit.</text>
</comment>
<comment type="subcellular location">
    <subcellularLocation>
        <location evidence="8">Plastid</location>
        <location evidence="8">Chloroplast</location>
    </subcellularLocation>
</comment>
<evidence type="ECO:0000313" key="11">
    <source>
        <dbReference type="EMBL" id="ARO90784.1"/>
    </source>
</evidence>
<geneLocation type="chloroplast" evidence="11"/>
<evidence type="ECO:0000256" key="5">
    <source>
        <dbReference type="ARBA" id="ARBA00022980"/>
    </source>
</evidence>
<evidence type="ECO:0000256" key="9">
    <source>
        <dbReference type="RuleBase" id="RU003905"/>
    </source>
</evidence>
<protein>
    <recommendedName>
        <fullName evidence="7 8">Large ribosomal subunit protein uL3c</fullName>
    </recommendedName>
</protein>
<dbReference type="PROSITE" id="PS00474">
    <property type="entry name" value="RIBOSOMAL_L3"/>
    <property type="match status" value="1"/>
</dbReference>
<dbReference type="Pfam" id="PF00297">
    <property type="entry name" value="Ribosomal_L3"/>
    <property type="match status" value="1"/>
</dbReference>
<evidence type="ECO:0000256" key="7">
    <source>
        <dbReference type="ARBA" id="ARBA00035213"/>
    </source>
</evidence>
<evidence type="ECO:0000256" key="2">
    <source>
        <dbReference type="ARBA" id="ARBA00011838"/>
    </source>
</evidence>
<keyword evidence="5 8" id="KW-0689">Ribosomal protein</keyword>
<dbReference type="InterPro" id="IPR019926">
    <property type="entry name" value="Ribosomal_uL3_CS"/>
</dbReference>
<dbReference type="InterPro" id="IPR000597">
    <property type="entry name" value="Ribosomal_uL3"/>
</dbReference>
<evidence type="ECO:0000256" key="3">
    <source>
        <dbReference type="ARBA" id="ARBA00022730"/>
    </source>
</evidence>
<evidence type="ECO:0000256" key="1">
    <source>
        <dbReference type="ARBA" id="ARBA00006540"/>
    </source>
</evidence>
<comment type="function">
    <text evidence="8">One of the primary rRNA binding proteins, it binds directly near the 3'-end of the 23S rRNA, where it nucleates assembly of the 50S subunit.</text>
</comment>
<gene>
    <name evidence="8 11" type="primary">rpl3</name>
</gene>
<proteinExistence type="inferred from homology"/>
<reference evidence="11" key="1">
    <citation type="submission" date="2017-03" db="EMBL/GenBank/DDBJ databases">
        <title>The new red algal subphylum Proteorhodophytina comprises the largest and most divergent plastid genomes known.</title>
        <authorList>
            <person name="Munoz-Gomez S.A."/>
            <person name="Mejia-Franco F.G."/>
            <person name="Durnin K."/>
            <person name="Morgan C."/>
            <person name="Grisdale C.J."/>
            <person name="Archibald J.M."/>
            <person name="Slamovits C.H."/>
        </authorList>
    </citation>
    <scope>NUCLEOTIDE SEQUENCE</scope>
    <source>
        <strain evidence="11">NIES-2742</strain>
    </source>
</reference>
<dbReference type="GeneID" id="32887482"/>
<dbReference type="GO" id="GO:0019843">
    <property type="term" value="F:rRNA binding"/>
    <property type="evidence" value="ECO:0007669"/>
    <property type="project" value="UniProtKB-UniRule"/>
</dbReference>
<dbReference type="HAMAP" id="MF_01325_B">
    <property type="entry name" value="Ribosomal_uL3_B"/>
    <property type="match status" value="1"/>
</dbReference>
<organism evidence="11">
    <name type="scientific">Bulboplastis apyrenoidosa</name>
    <dbReference type="NCBI Taxonomy" id="1070855"/>
    <lineage>
        <taxon>Eukaryota</taxon>
        <taxon>Rhodophyta</taxon>
        <taxon>Rhodellophyceae</taxon>
        <taxon>Dixoniellales</taxon>
        <taxon>Dixoniellaceae</taxon>
        <taxon>Bulboplastis</taxon>
    </lineage>
</organism>
<keyword evidence="4 8" id="KW-0694">RNA-binding</keyword>
<feature type="region of interest" description="Disordered" evidence="10">
    <location>
        <begin position="133"/>
        <end position="162"/>
    </location>
</feature>
<comment type="similarity">
    <text evidence="1 8 9">Belongs to the universal ribosomal protein uL3 family.</text>
</comment>
<keyword evidence="3 8" id="KW-0699">rRNA-binding</keyword>
<dbReference type="FunFam" id="2.40.30.10:FF:000065">
    <property type="entry name" value="50S ribosomal protein L3, chloroplastic"/>
    <property type="match status" value="1"/>
</dbReference>
<dbReference type="AlphaFoldDB" id="A0A1Y9TMC1"/>
<dbReference type="EMBL" id="KY709209">
    <property type="protein sequence ID" value="ARO90784.1"/>
    <property type="molecule type" value="Genomic_DNA"/>
</dbReference>
<dbReference type="PANTHER" id="PTHR11229">
    <property type="entry name" value="50S RIBOSOMAL PROTEIN L3"/>
    <property type="match status" value="1"/>
</dbReference>
<keyword evidence="11" id="KW-0934">Plastid</keyword>
<dbReference type="GO" id="GO:0006412">
    <property type="term" value="P:translation"/>
    <property type="evidence" value="ECO:0007669"/>
    <property type="project" value="UniProtKB-UniRule"/>
</dbReference>
<evidence type="ECO:0000256" key="6">
    <source>
        <dbReference type="ARBA" id="ARBA00023274"/>
    </source>
</evidence>
<evidence type="ECO:0000256" key="10">
    <source>
        <dbReference type="SAM" id="MobiDB-lite"/>
    </source>
</evidence>